<feature type="compositionally biased region" description="Polar residues" evidence="1">
    <location>
        <begin position="152"/>
        <end position="161"/>
    </location>
</feature>
<sequence>MHVSGRLVTFGPPPVLLDEGPCVPAWLAEMLKKVEMKSHKTARTPSRLTSGRLLVLPISMLRPTSDIVKPHPSLLFAPHSLVSHLVSKAVPGPDTASRSTSGHDPPPACAGHVDESRTFCIIQNVPKYIKKKKSRAAHSQARAPLPLRPSITGMTSTSPNCSHRRRLETRVGSFRGIRTTVYA</sequence>
<feature type="region of interest" description="Disordered" evidence="1">
    <location>
        <begin position="91"/>
        <end position="110"/>
    </location>
</feature>
<evidence type="ECO:0000313" key="2">
    <source>
        <dbReference type="EMBL" id="TDZ74451.1"/>
    </source>
</evidence>
<dbReference type="AlphaFoldDB" id="A0A4R8RRK9"/>
<protein>
    <submittedName>
        <fullName evidence="2">Uncharacterized protein</fullName>
    </submittedName>
</protein>
<dbReference type="EMBL" id="RYZW01000004">
    <property type="protein sequence ID" value="TDZ74451.1"/>
    <property type="molecule type" value="Genomic_DNA"/>
</dbReference>
<accession>A0A4R8RRK9</accession>
<name>A0A4R8RRK9_COLTR</name>
<proteinExistence type="predicted"/>
<comment type="caution">
    <text evidence="2">The sequence shown here is derived from an EMBL/GenBank/DDBJ whole genome shotgun (WGS) entry which is preliminary data.</text>
</comment>
<keyword evidence="3" id="KW-1185">Reference proteome</keyword>
<evidence type="ECO:0000313" key="3">
    <source>
        <dbReference type="Proteomes" id="UP000295703"/>
    </source>
</evidence>
<evidence type="ECO:0000256" key="1">
    <source>
        <dbReference type="SAM" id="MobiDB-lite"/>
    </source>
</evidence>
<dbReference type="Proteomes" id="UP000295703">
    <property type="component" value="Unassembled WGS sequence"/>
</dbReference>
<feature type="region of interest" description="Disordered" evidence="1">
    <location>
        <begin position="133"/>
        <end position="164"/>
    </location>
</feature>
<gene>
    <name evidence="2" type="ORF">CTRI78_v000878</name>
</gene>
<reference evidence="2 3" key="1">
    <citation type="submission" date="2018-12" db="EMBL/GenBank/DDBJ databases">
        <title>Genome sequence and assembly of Colletotrichum trifolii.</title>
        <authorList>
            <person name="Gan P."/>
            <person name="Shirasu K."/>
        </authorList>
    </citation>
    <scope>NUCLEOTIDE SEQUENCE [LARGE SCALE GENOMIC DNA]</scope>
    <source>
        <strain evidence="2 3">543-2</strain>
    </source>
</reference>
<organism evidence="2 3">
    <name type="scientific">Colletotrichum trifolii</name>
    <dbReference type="NCBI Taxonomy" id="5466"/>
    <lineage>
        <taxon>Eukaryota</taxon>
        <taxon>Fungi</taxon>
        <taxon>Dikarya</taxon>
        <taxon>Ascomycota</taxon>
        <taxon>Pezizomycotina</taxon>
        <taxon>Sordariomycetes</taxon>
        <taxon>Hypocreomycetidae</taxon>
        <taxon>Glomerellales</taxon>
        <taxon>Glomerellaceae</taxon>
        <taxon>Colletotrichum</taxon>
        <taxon>Colletotrichum orbiculare species complex</taxon>
    </lineage>
</organism>